<dbReference type="OrthoDB" id="7907327at2"/>
<keyword evidence="3" id="KW-1185">Reference proteome</keyword>
<evidence type="ECO:0000313" key="3">
    <source>
        <dbReference type="Proteomes" id="UP000253420"/>
    </source>
</evidence>
<evidence type="ECO:0000313" key="2">
    <source>
        <dbReference type="EMBL" id="RCS23739.1"/>
    </source>
</evidence>
<comment type="caution">
    <text evidence="2">The sequence shown here is derived from an EMBL/GenBank/DDBJ whole genome shotgun (WGS) entry which is preliminary data.</text>
</comment>
<dbReference type="AlphaFoldDB" id="A0A368K2X3"/>
<feature type="region of interest" description="Disordered" evidence="1">
    <location>
        <begin position="87"/>
        <end position="129"/>
    </location>
</feature>
<dbReference type="RefSeq" id="WP_114440380.1">
    <property type="nucleotide sequence ID" value="NZ_QOZG01000004.1"/>
</dbReference>
<evidence type="ECO:0000256" key="1">
    <source>
        <dbReference type="SAM" id="MobiDB-lite"/>
    </source>
</evidence>
<reference evidence="2 3" key="1">
    <citation type="submission" date="2018-07" db="EMBL/GenBank/DDBJ databases">
        <title>The draft genome of Phyllobacterium salinisoli.</title>
        <authorList>
            <person name="Liu L."/>
            <person name="Li L."/>
            <person name="Zhang X."/>
            <person name="Liang L."/>
        </authorList>
    </citation>
    <scope>NUCLEOTIDE SEQUENCE [LARGE SCALE GENOMIC DNA]</scope>
    <source>
        <strain evidence="2 3">LLAN61</strain>
    </source>
</reference>
<proteinExistence type="predicted"/>
<dbReference type="EMBL" id="QOZG01000004">
    <property type="protein sequence ID" value="RCS23739.1"/>
    <property type="molecule type" value="Genomic_DNA"/>
</dbReference>
<name>A0A368K2X3_9HYPH</name>
<gene>
    <name evidence="2" type="ORF">DUT91_10660</name>
</gene>
<protein>
    <submittedName>
        <fullName evidence="2">Uncharacterized protein</fullName>
    </submittedName>
</protein>
<organism evidence="2 3">
    <name type="scientific">Phyllobacterium salinisoli</name>
    <dbReference type="NCBI Taxonomy" id="1899321"/>
    <lineage>
        <taxon>Bacteria</taxon>
        <taxon>Pseudomonadati</taxon>
        <taxon>Pseudomonadota</taxon>
        <taxon>Alphaproteobacteria</taxon>
        <taxon>Hyphomicrobiales</taxon>
        <taxon>Phyllobacteriaceae</taxon>
        <taxon>Phyllobacterium</taxon>
    </lineage>
</organism>
<accession>A0A368K2X3</accession>
<sequence>MEQLAAIMLLITCSDDLAVCKERPTPTISYETVATCETELRPALRNLAGESPKVFGKCVEVDPEIMERDAAILWEIDANNELKVTIREEHETEEPTIMGTKSPETRGKPRQKLRNYAFRSHGISIQRPS</sequence>
<dbReference type="Proteomes" id="UP000253420">
    <property type="component" value="Unassembled WGS sequence"/>
</dbReference>